<dbReference type="EMBL" id="AUZX01006503">
    <property type="protein sequence ID" value="EQD63441.1"/>
    <property type="molecule type" value="Genomic_DNA"/>
</dbReference>
<gene>
    <name evidence="1" type="ORF">B1A_09132</name>
</gene>
<protein>
    <submittedName>
        <fullName evidence="1">Uncharacterized protein</fullName>
    </submittedName>
</protein>
<comment type="caution">
    <text evidence="1">The sequence shown here is derived from an EMBL/GenBank/DDBJ whole genome shotgun (WGS) entry which is preliminary data.</text>
</comment>
<dbReference type="AlphaFoldDB" id="T1AS92"/>
<reference evidence="1" key="2">
    <citation type="journal article" date="2014" name="ISME J.">
        <title>Microbial stratification in low pH oxic and suboxic macroscopic growths along an acid mine drainage.</title>
        <authorList>
            <person name="Mendez-Garcia C."/>
            <person name="Mesa V."/>
            <person name="Sprenger R.R."/>
            <person name="Richter M."/>
            <person name="Diez M.S."/>
            <person name="Solano J."/>
            <person name="Bargiela R."/>
            <person name="Golyshina O.V."/>
            <person name="Manteca A."/>
            <person name="Ramos J.L."/>
            <person name="Gallego J.R."/>
            <person name="Llorente I."/>
            <person name="Martins Dos Santos V.A."/>
            <person name="Jensen O.N."/>
            <person name="Pelaez A.I."/>
            <person name="Sanchez J."/>
            <person name="Ferrer M."/>
        </authorList>
    </citation>
    <scope>NUCLEOTIDE SEQUENCE</scope>
</reference>
<name>T1AS92_9ZZZZ</name>
<proteinExistence type="predicted"/>
<evidence type="ECO:0000313" key="1">
    <source>
        <dbReference type="EMBL" id="EQD63441.1"/>
    </source>
</evidence>
<reference evidence="1" key="1">
    <citation type="submission" date="2013-08" db="EMBL/GenBank/DDBJ databases">
        <authorList>
            <person name="Mendez C."/>
            <person name="Richter M."/>
            <person name="Ferrer M."/>
            <person name="Sanchez J."/>
        </authorList>
    </citation>
    <scope>NUCLEOTIDE SEQUENCE</scope>
</reference>
<organism evidence="1">
    <name type="scientific">mine drainage metagenome</name>
    <dbReference type="NCBI Taxonomy" id="410659"/>
    <lineage>
        <taxon>unclassified sequences</taxon>
        <taxon>metagenomes</taxon>
        <taxon>ecological metagenomes</taxon>
    </lineage>
</organism>
<feature type="non-terminal residue" evidence="1">
    <location>
        <position position="171"/>
    </location>
</feature>
<accession>T1AS92</accession>
<sequence length="171" mass="19269">MFLVGRLWPLRPADWQYKEDPIRTPVIELVDGLRYWINWDLKHVLTLPPAEIDRLFDAEGFAPVARLRESHALGLQQKLLSSLGRVGLTAPMPATFLMRVEMLLPGPDRKLVRVSVPSLAVNDGVCFVGRPGDRDMRLVLTEDQCEGISDAIGVFDIGRVHSDAHLAFRYL</sequence>